<dbReference type="InterPro" id="IPR001878">
    <property type="entry name" value="Znf_CCHC"/>
</dbReference>
<dbReference type="InterPro" id="IPR032466">
    <property type="entry name" value="Metal_Hydrolase"/>
</dbReference>
<keyword evidence="7" id="KW-1185">Reference proteome</keyword>
<dbReference type="Proteomes" id="UP001174909">
    <property type="component" value="Unassembled WGS sequence"/>
</dbReference>
<dbReference type="PANTHER" id="PTHR46363">
    <property type="entry name" value="DEOXYRIBONUCLEASE TATDN2-RELATED"/>
    <property type="match status" value="1"/>
</dbReference>
<dbReference type="AlphaFoldDB" id="A0AA35SXE8"/>
<feature type="region of interest" description="Disordered" evidence="4">
    <location>
        <begin position="53"/>
        <end position="130"/>
    </location>
</feature>
<dbReference type="Gene3D" id="4.10.60.10">
    <property type="entry name" value="Zinc finger, CCHC-type"/>
    <property type="match status" value="2"/>
</dbReference>
<dbReference type="CDD" id="cd01310">
    <property type="entry name" value="TatD_DNAse"/>
    <property type="match status" value="1"/>
</dbReference>
<keyword evidence="3" id="KW-0479">Metal-binding</keyword>
<dbReference type="Pfam" id="PF00098">
    <property type="entry name" value="zf-CCHC"/>
    <property type="match status" value="2"/>
</dbReference>
<evidence type="ECO:0000256" key="1">
    <source>
        <dbReference type="ARBA" id="ARBA00009275"/>
    </source>
</evidence>
<dbReference type="PANTHER" id="PTHR46363:SF1">
    <property type="entry name" value="DEOXYRIBONUCLEASE TATDN2-RELATED"/>
    <property type="match status" value="1"/>
</dbReference>
<dbReference type="Gene3D" id="3.20.20.140">
    <property type="entry name" value="Metal-dependent hydrolases"/>
    <property type="match status" value="1"/>
</dbReference>
<evidence type="ECO:0000256" key="2">
    <source>
        <dbReference type="ARBA" id="ARBA00022801"/>
    </source>
</evidence>
<feature type="domain" description="CCHC-type" evidence="5">
    <location>
        <begin position="20"/>
        <end position="36"/>
    </location>
</feature>
<feature type="compositionally biased region" description="Basic and acidic residues" evidence="4">
    <location>
        <begin position="53"/>
        <end position="77"/>
    </location>
</feature>
<dbReference type="PROSITE" id="PS50158">
    <property type="entry name" value="ZF_CCHC"/>
    <property type="match status" value="2"/>
</dbReference>
<protein>
    <submittedName>
        <fullName evidence="6">Deoxyribonuclease TATDN2</fullName>
    </submittedName>
</protein>
<comment type="caution">
    <text evidence="6">The sequence shown here is derived from an EMBL/GenBank/DDBJ whole genome shotgun (WGS) entry which is preliminary data.</text>
</comment>
<dbReference type="GO" id="GO:0016788">
    <property type="term" value="F:hydrolase activity, acting on ester bonds"/>
    <property type="evidence" value="ECO:0007669"/>
    <property type="project" value="InterPro"/>
</dbReference>
<dbReference type="SMART" id="SM00343">
    <property type="entry name" value="ZnF_C2HC"/>
    <property type="match status" value="2"/>
</dbReference>
<dbReference type="PROSITE" id="PS01090">
    <property type="entry name" value="TATD_2"/>
    <property type="match status" value="1"/>
</dbReference>
<keyword evidence="3" id="KW-0863">Zinc-finger</keyword>
<dbReference type="SUPFAM" id="SSF57756">
    <property type="entry name" value="Retrovirus zinc finger-like domains"/>
    <property type="match status" value="1"/>
</dbReference>
<dbReference type="PROSITE" id="PS01091">
    <property type="entry name" value="TATD_3"/>
    <property type="match status" value="1"/>
</dbReference>
<dbReference type="SUPFAM" id="SSF51556">
    <property type="entry name" value="Metallo-dependent hydrolases"/>
    <property type="match status" value="1"/>
</dbReference>
<dbReference type="InterPro" id="IPR036875">
    <property type="entry name" value="Znf_CCHC_sf"/>
</dbReference>
<dbReference type="GO" id="GO:0008270">
    <property type="term" value="F:zinc ion binding"/>
    <property type="evidence" value="ECO:0007669"/>
    <property type="project" value="UniProtKB-KW"/>
</dbReference>
<evidence type="ECO:0000313" key="7">
    <source>
        <dbReference type="Proteomes" id="UP001174909"/>
    </source>
</evidence>
<dbReference type="EMBL" id="CASHTH010002876">
    <property type="protein sequence ID" value="CAI8036531.1"/>
    <property type="molecule type" value="Genomic_DNA"/>
</dbReference>
<accession>A0AA35SXE8</accession>
<keyword evidence="3" id="KW-0862">Zinc</keyword>
<name>A0AA35SXE8_GEOBA</name>
<organism evidence="6 7">
    <name type="scientific">Geodia barretti</name>
    <name type="common">Barrett's horny sponge</name>
    <dbReference type="NCBI Taxonomy" id="519541"/>
    <lineage>
        <taxon>Eukaryota</taxon>
        <taxon>Metazoa</taxon>
        <taxon>Porifera</taxon>
        <taxon>Demospongiae</taxon>
        <taxon>Heteroscleromorpha</taxon>
        <taxon>Tetractinellida</taxon>
        <taxon>Astrophorina</taxon>
        <taxon>Geodiidae</taxon>
        <taxon>Geodia</taxon>
    </lineage>
</organism>
<reference evidence="6" key="1">
    <citation type="submission" date="2023-03" db="EMBL/GenBank/DDBJ databases">
        <authorList>
            <person name="Steffen K."/>
            <person name="Cardenas P."/>
        </authorList>
    </citation>
    <scope>NUCLEOTIDE SEQUENCE</scope>
</reference>
<dbReference type="InterPro" id="IPR001130">
    <property type="entry name" value="TatD-like"/>
</dbReference>
<dbReference type="InterPro" id="IPR018228">
    <property type="entry name" value="DNase_TatD-rel_CS"/>
</dbReference>
<proteinExistence type="inferred from homology"/>
<evidence type="ECO:0000259" key="5">
    <source>
        <dbReference type="PROSITE" id="PS50158"/>
    </source>
</evidence>
<dbReference type="Pfam" id="PF01026">
    <property type="entry name" value="TatD_DNase"/>
    <property type="match status" value="1"/>
</dbReference>
<evidence type="ECO:0000256" key="4">
    <source>
        <dbReference type="SAM" id="MobiDB-lite"/>
    </source>
</evidence>
<evidence type="ECO:0000256" key="3">
    <source>
        <dbReference type="PROSITE-ProRule" id="PRU00047"/>
    </source>
</evidence>
<evidence type="ECO:0000313" key="6">
    <source>
        <dbReference type="EMBL" id="CAI8036531.1"/>
    </source>
</evidence>
<comment type="similarity">
    <text evidence="1">Belongs to the metallo-dependent hydrolases superfamily. TatD-type hydrolase family.</text>
</comment>
<sequence>MSSRRGGRGPPAPILAGAVRCYHCNQEGHIAKVCPQRPPQLCFNCGKPGHLKRECPETRREHHAPRDERPYRGREKPALLVEITGSETSTTTASNDDLSSHSAAATTDERRSGTAYMPRPLSPGEKPTSTAEDLKLSKFIDTHCHLEYVFERFRHQGTFAQFTTQHRYPENFEGCITTFCDPMAFSPSFGIWQSLLREPNVWATFGTHPHNARYYQSSSLEDKMLAGLSHPKCVALGEIGLDYAPHSPSTPEVQRSVLTRQLELAVQLEKPVVLHCRDAEDDLFDILSSTVPAEWKIHLHCFTGALEMARKFLKTFPNLYVGVCGNVTYDSNRVRALAAGLPLERLLLETDAPYMVPRNLPQHLRGNKFSHPSFAFYTAREIAKIRHMHVGDVLKSLRENTRLMYGI</sequence>
<gene>
    <name evidence="6" type="ORF">GBAR_LOCUS20472</name>
</gene>
<keyword evidence="2" id="KW-0378">Hydrolase</keyword>
<feature type="domain" description="CCHC-type" evidence="5">
    <location>
        <begin position="42"/>
        <end position="57"/>
    </location>
</feature>
<dbReference type="GO" id="GO:0003676">
    <property type="term" value="F:nucleic acid binding"/>
    <property type="evidence" value="ECO:0007669"/>
    <property type="project" value="InterPro"/>
</dbReference>
<feature type="compositionally biased region" description="Polar residues" evidence="4">
    <location>
        <begin position="85"/>
        <end position="105"/>
    </location>
</feature>